<reference evidence="2 3" key="1">
    <citation type="submission" date="2015-07" db="EMBL/GenBank/DDBJ databases">
        <title>Emmonsia species relationships and genome sequence.</title>
        <authorList>
            <person name="Cuomo C.A."/>
            <person name="Schwartz I.S."/>
            <person name="Kenyon C."/>
            <person name="de Hoog G.S."/>
            <person name="Govender N.P."/>
            <person name="Botha A."/>
            <person name="Moreno L."/>
            <person name="de Vries M."/>
            <person name="Munoz J.F."/>
            <person name="Stielow J.B."/>
        </authorList>
    </citation>
    <scope>NUCLEOTIDE SEQUENCE [LARGE SCALE GENOMIC DNA]</scope>
    <source>
        <strain evidence="2 3">CBS 136260</strain>
    </source>
</reference>
<dbReference type="InterPro" id="IPR053247">
    <property type="entry name" value="GPCR_GPR1/git3-like"/>
</dbReference>
<comment type="caution">
    <text evidence="2">The sequence shown here is derived from an EMBL/GenBank/DDBJ whole genome shotgun (WGS) entry which is preliminary data.</text>
</comment>
<dbReference type="PANTHER" id="PTHR42058">
    <property type="entry name" value="G_PROTEIN_RECEP_F2_4 DOMAIN-CONTAINING PROTEIN"/>
    <property type="match status" value="1"/>
</dbReference>
<dbReference type="EMBL" id="LGUA01000023">
    <property type="protein sequence ID" value="OAX85185.1"/>
    <property type="molecule type" value="Genomic_DNA"/>
</dbReference>
<keyword evidence="3" id="KW-1185">Reference proteome</keyword>
<evidence type="ECO:0000313" key="2">
    <source>
        <dbReference type="EMBL" id="OAX85185.1"/>
    </source>
</evidence>
<evidence type="ECO:0000313" key="3">
    <source>
        <dbReference type="Proteomes" id="UP000091918"/>
    </source>
</evidence>
<proteinExistence type="predicted"/>
<name>A0A1B7P822_9EURO</name>
<dbReference type="Proteomes" id="UP000091918">
    <property type="component" value="Unassembled WGS sequence"/>
</dbReference>
<protein>
    <submittedName>
        <fullName evidence="2">Uncharacterized protein</fullName>
    </submittedName>
</protein>
<dbReference type="OrthoDB" id="26203at2759"/>
<dbReference type="STRING" id="1658172.A0A1B7P822"/>
<sequence length="165" mass="18275">MILGWIDLIKRKLMHSGEFVSVDARGGASTRDYEMINPPRKEAVKTPEPLLSASPSVLSMSTVRFSTGKGETETYAPEVKYNSPALSFSTPRPPSASHNHSNSRYTGGRDWNPQTSFARGNPQVHTGMTIATSDALLAIYFLEGKSALLPTRVFVYKLNYILFYI</sequence>
<dbReference type="PANTHER" id="PTHR42058:SF1">
    <property type="entry name" value="G-PROTEIN COUPLED RECEPTORS FAMILY 2 PROFILE 2 DOMAIN-CONTAINING PROTEIN"/>
    <property type="match status" value="1"/>
</dbReference>
<dbReference type="AlphaFoldDB" id="A0A1B7P822"/>
<evidence type="ECO:0000256" key="1">
    <source>
        <dbReference type="SAM" id="MobiDB-lite"/>
    </source>
</evidence>
<gene>
    <name evidence="2" type="ORF">ACJ72_00452</name>
</gene>
<feature type="compositionally biased region" description="Polar residues" evidence="1">
    <location>
        <begin position="86"/>
        <end position="105"/>
    </location>
</feature>
<organism evidence="2 3">
    <name type="scientific">Emergomyces africanus</name>
    <dbReference type="NCBI Taxonomy" id="1955775"/>
    <lineage>
        <taxon>Eukaryota</taxon>
        <taxon>Fungi</taxon>
        <taxon>Dikarya</taxon>
        <taxon>Ascomycota</taxon>
        <taxon>Pezizomycotina</taxon>
        <taxon>Eurotiomycetes</taxon>
        <taxon>Eurotiomycetidae</taxon>
        <taxon>Onygenales</taxon>
        <taxon>Ajellomycetaceae</taxon>
        <taxon>Emergomyces</taxon>
    </lineage>
</organism>
<accession>A0A1B7P822</accession>
<feature type="region of interest" description="Disordered" evidence="1">
    <location>
        <begin position="86"/>
        <end position="114"/>
    </location>
</feature>